<accession>A0AAV9I902</accession>
<dbReference type="Pfam" id="PF12697">
    <property type="entry name" value="Abhydrolase_6"/>
    <property type="match status" value="1"/>
</dbReference>
<gene>
    <name evidence="4" type="ORF">GAYE_SCF00G1761</name>
</gene>
<feature type="transmembrane region" description="Helical" evidence="2">
    <location>
        <begin position="185"/>
        <end position="203"/>
    </location>
</feature>
<name>A0AAV9I902_9RHOD</name>
<proteinExistence type="predicted"/>
<evidence type="ECO:0000259" key="3">
    <source>
        <dbReference type="Pfam" id="PF12697"/>
    </source>
</evidence>
<dbReference type="PANTHER" id="PTHR43358:SF4">
    <property type="entry name" value="ALPHA_BETA HYDROLASE FOLD-1 DOMAIN-CONTAINING PROTEIN"/>
    <property type="match status" value="1"/>
</dbReference>
<dbReference type="AlphaFoldDB" id="A0AAV9I902"/>
<keyword evidence="2" id="KW-0472">Membrane</keyword>
<dbReference type="Proteomes" id="UP001300502">
    <property type="component" value="Unassembled WGS sequence"/>
</dbReference>
<feature type="compositionally biased region" description="Polar residues" evidence="1">
    <location>
        <begin position="11"/>
        <end position="24"/>
    </location>
</feature>
<feature type="domain" description="AB hydrolase-1" evidence="3">
    <location>
        <begin position="295"/>
        <end position="502"/>
    </location>
</feature>
<dbReference type="EMBL" id="JANCYU010000020">
    <property type="protein sequence ID" value="KAK4523865.1"/>
    <property type="molecule type" value="Genomic_DNA"/>
</dbReference>
<feature type="region of interest" description="Disordered" evidence="1">
    <location>
        <begin position="81"/>
        <end position="104"/>
    </location>
</feature>
<organism evidence="4 5">
    <name type="scientific">Galdieria yellowstonensis</name>
    <dbReference type="NCBI Taxonomy" id="3028027"/>
    <lineage>
        <taxon>Eukaryota</taxon>
        <taxon>Rhodophyta</taxon>
        <taxon>Bangiophyceae</taxon>
        <taxon>Galdieriales</taxon>
        <taxon>Galdieriaceae</taxon>
        <taxon>Galdieria</taxon>
    </lineage>
</organism>
<evidence type="ECO:0000313" key="4">
    <source>
        <dbReference type="EMBL" id="KAK4523865.1"/>
    </source>
</evidence>
<keyword evidence="5" id="KW-1185">Reference proteome</keyword>
<dbReference type="SUPFAM" id="SSF53474">
    <property type="entry name" value="alpha/beta-Hydrolases"/>
    <property type="match status" value="1"/>
</dbReference>
<evidence type="ECO:0000256" key="1">
    <source>
        <dbReference type="SAM" id="MobiDB-lite"/>
    </source>
</evidence>
<feature type="transmembrane region" description="Helical" evidence="2">
    <location>
        <begin position="209"/>
        <end position="229"/>
    </location>
</feature>
<comment type="caution">
    <text evidence="4">The sequence shown here is derived from an EMBL/GenBank/DDBJ whole genome shotgun (WGS) entry which is preliminary data.</text>
</comment>
<feature type="region of interest" description="Disordered" evidence="1">
    <location>
        <begin position="1"/>
        <end position="45"/>
    </location>
</feature>
<feature type="compositionally biased region" description="Basic and acidic residues" evidence="1">
    <location>
        <begin position="25"/>
        <end position="40"/>
    </location>
</feature>
<reference evidence="4 5" key="1">
    <citation type="submission" date="2022-07" db="EMBL/GenBank/DDBJ databases">
        <title>Genome-wide signatures of adaptation to extreme environments.</title>
        <authorList>
            <person name="Cho C.H."/>
            <person name="Yoon H.S."/>
        </authorList>
    </citation>
    <scope>NUCLEOTIDE SEQUENCE [LARGE SCALE GENOMIC DNA]</scope>
    <source>
        <strain evidence="4 5">108.79 E11</strain>
    </source>
</reference>
<keyword evidence="2" id="KW-1133">Transmembrane helix</keyword>
<dbReference type="InterPro" id="IPR052920">
    <property type="entry name" value="DNA-binding_regulatory"/>
</dbReference>
<dbReference type="InterPro" id="IPR000073">
    <property type="entry name" value="AB_hydrolase_1"/>
</dbReference>
<dbReference type="PANTHER" id="PTHR43358">
    <property type="entry name" value="ALPHA/BETA-HYDROLASE"/>
    <property type="match status" value="1"/>
</dbReference>
<dbReference type="InterPro" id="IPR029058">
    <property type="entry name" value="AB_hydrolase_fold"/>
</dbReference>
<evidence type="ECO:0000256" key="2">
    <source>
        <dbReference type="SAM" id="Phobius"/>
    </source>
</evidence>
<keyword evidence="2" id="KW-0812">Transmembrane</keyword>
<protein>
    <recommendedName>
        <fullName evidence="3">AB hydrolase-1 domain-containing protein</fullName>
    </recommendedName>
</protein>
<dbReference type="Gene3D" id="3.40.50.1820">
    <property type="entry name" value="alpha/beta hydrolase"/>
    <property type="match status" value="1"/>
</dbReference>
<sequence length="528" mass="59860">MRQTHVGDPRQSASSPNLSTMQISNEKEYTQDDSQEEKIRTPLRSLRRRLGGHLVRNKVRKSPETASSLFHVDEDSSYELPSQLELSGGALSSPSDSEREWKSPRKLSEDDFYRRQGVAQLIRSRSLSTLNAFQAARQANRKAVNDFSKVMKSVKTFTKKEFQVAKAEATQFISSPHLLFEPLKLSLALLFPFLVPFAFVPWLKLVLYFMFLFFWYIVLVLIFASEVAMRPPWYRPGDMKNGLSMIGLPDYWQGICHDPKYDLGLDFENVEFSNSKNKTLRGWFIPAKESKRCMVVCVHGAGRDRRAFLRHAAMLHAANFDVLLFDLSEHGLSDGSGRGFAFGVREKYDVIAAARFLRERKSAECVVLMGTSAGASSAILAAALMPSMVDAVIAENPFTRATDLFCYHLDLLLRNYLPKDSYHVARRLFFLVASRVLLFRIGQGFRDYGPVDAAKDIVCPILVLHGTSDEIVPIEHGRRIFEAAPEPKAFYEAKDAVHCALFDKDPDKYQSVVMGFLRQNLPSCFEEH</sequence>
<evidence type="ECO:0000313" key="5">
    <source>
        <dbReference type="Proteomes" id="UP001300502"/>
    </source>
</evidence>